<dbReference type="InterPro" id="IPR014780">
    <property type="entry name" value="tRNA_psdUridine_synth_TruB"/>
</dbReference>
<gene>
    <name evidence="5" type="primary">truB</name>
    <name evidence="8" type="ORF">LX69_00769</name>
</gene>
<dbReference type="Pfam" id="PF16198">
    <property type="entry name" value="TruB_C_2"/>
    <property type="match status" value="1"/>
</dbReference>
<dbReference type="SUPFAM" id="SSF55120">
    <property type="entry name" value="Pseudouridine synthase"/>
    <property type="match status" value="1"/>
</dbReference>
<evidence type="ECO:0000256" key="4">
    <source>
        <dbReference type="ARBA" id="ARBA00023235"/>
    </source>
</evidence>
<evidence type="ECO:0000256" key="2">
    <source>
        <dbReference type="ARBA" id="ARBA00005642"/>
    </source>
</evidence>
<evidence type="ECO:0000259" key="6">
    <source>
        <dbReference type="Pfam" id="PF01509"/>
    </source>
</evidence>
<keyword evidence="3 5" id="KW-0819">tRNA processing</keyword>
<evidence type="ECO:0000256" key="1">
    <source>
        <dbReference type="ARBA" id="ARBA00000385"/>
    </source>
</evidence>
<feature type="domain" description="tRNA pseudouridylate synthase B C-terminal" evidence="7">
    <location>
        <begin position="183"/>
        <end position="223"/>
    </location>
</feature>
<dbReference type="Proteomes" id="UP000249239">
    <property type="component" value="Unassembled WGS sequence"/>
</dbReference>
<dbReference type="RefSeq" id="WP_221621264.1">
    <property type="nucleotide sequence ID" value="NZ_QKZK01000004.1"/>
</dbReference>
<keyword evidence="9" id="KW-1185">Reference proteome</keyword>
<comment type="function">
    <text evidence="5">Responsible for synthesis of pseudouridine from uracil-55 in the psi GC loop of transfer RNAs.</text>
</comment>
<dbReference type="AlphaFoldDB" id="A0A2W7NGF9"/>
<dbReference type="PANTHER" id="PTHR13767:SF2">
    <property type="entry name" value="PSEUDOURIDYLATE SYNTHASE TRUB1"/>
    <property type="match status" value="1"/>
</dbReference>
<protein>
    <recommendedName>
        <fullName evidence="5">tRNA pseudouridine synthase B</fullName>
        <ecNumber evidence="5">5.4.99.25</ecNumber>
    </recommendedName>
    <alternativeName>
        <fullName evidence="5">tRNA pseudouridine(55) synthase</fullName>
        <shortName evidence="5">Psi55 synthase</shortName>
    </alternativeName>
    <alternativeName>
        <fullName evidence="5">tRNA pseudouridylate synthase</fullName>
    </alternativeName>
    <alternativeName>
        <fullName evidence="5">tRNA-uridine isomerase</fullName>
    </alternativeName>
</protein>
<dbReference type="PANTHER" id="PTHR13767">
    <property type="entry name" value="TRNA-PSEUDOURIDINE SYNTHASE"/>
    <property type="match status" value="1"/>
</dbReference>
<dbReference type="InterPro" id="IPR002501">
    <property type="entry name" value="PsdUridine_synth_N"/>
</dbReference>
<evidence type="ECO:0000256" key="5">
    <source>
        <dbReference type="HAMAP-Rule" id="MF_01080"/>
    </source>
</evidence>
<organism evidence="8 9">
    <name type="scientific">Breznakibacter xylanolyticus</name>
    <dbReference type="NCBI Taxonomy" id="990"/>
    <lineage>
        <taxon>Bacteria</taxon>
        <taxon>Pseudomonadati</taxon>
        <taxon>Bacteroidota</taxon>
        <taxon>Bacteroidia</taxon>
        <taxon>Marinilabiliales</taxon>
        <taxon>Marinilabiliaceae</taxon>
        <taxon>Breznakibacter</taxon>
    </lineage>
</organism>
<dbReference type="CDD" id="cd02573">
    <property type="entry name" value="PseudoU_synth_EcTruB"/>
    <property type="match status" value="1"/>
</dbReference>
<proteinExistence type="inferred from homology"/>
<comment type="caution">
    <text evidence="8">The sequence shown here is derived from an EMBL/GenBank/DDBJ whole genome shotgun (WGS) entry which is preliminary data.</text>
</comment>
<dbReference type="Gene3D" id="3.30.2350.10">
    <property type="entry name" value="Pseudouridine synthase"/>
    <property type="match status" value="1"/>
</dbReference>
<dbReference type="GO" id="GO:0003723">
    <property type="term" value="F:RNA binding"/>
    <property type="evidence" value="ECO:0007669"/>
    <property type="project" value="InterPro"/>
</dbReference>
<evidence type="ECO:0000259" key="7">
    <source>
        <dbReference type="Pfam" id="PF16198"/>
    </source>
</evidence>
<dbReference type="GO" id="GO:1990481">
    <property type="term" value="P:mRNA pseudouridine synthesis"/>
    <property type="evidence" value="ECO:0007669"/>
    <property type="project" value="TreeGrafter"/>
</dbReference>
<sequence length="232" mass="26148">MIDYLEGEMLLFDKPYEWTSFDLVNKIRVKLKHTLRKKNIKVGHAGTLDPLATGLMIVCTGKATKRIDQLSGLDKEYVATIELGATTPTYDLESNVDNRFPTEHITREVIEAVLCQFKGDIEQMPPIYSAIKIKGEKAYDLARRGDKVELKPRPITIHALEILDFEMPRLVVRVHCSKGTYIRSLAHDIGQALSSGAHLTGLIRTRIGEFSLDGAQKIENFVRNLQLAETNE</sequence>
<evidence type="ECO:0000313" key="8">
    <source>
        <dbReference type="EMBL" id="PZX19501.1"/>
    </source>
</evidence>
<reference evidence="8 9" key="1">
    <citation type="submission" date="2018-06" db="EMBL/GenBank/DDBJ databases">
        <title>Genomic Encyclopedia of Archaeal and Bacterial Type Strains, Phase II (KMG-II): from individual species to whole genera.</title>
        <authorList>
            <person name="Goeker M."/>
        </authorList>
    </citation>
    <scope>NUCLEOTIDE SEQUENCE [LARGE SCALE GENOMIC DNA]</scope>
    <source>
        <strain evidence="8 9">DSM 6779</strain>
    </source>
</reference>
<dbReference type="EC" id="5.4.99.25" evidence="5"/>
<dbReference type="NCBIfam" id="TIGR00431">
    <property type="entry name" value="TruB"/>
    <property type="match status" value="1"/>
</dbReference>
<keyword evidence="4 5" id="KW-0413">Isomerase</keyword>
<dbReference type="GO" id="GO:0031119">
    <property type="term" value="P:tRNA pseudouridine synthesis"/>
    <property type="evidence" value="ECO:0007669"/>
    <property type="project" value="UniProtKB-UniRule"/>
</dbReference>
<feature type="active site" description="Nucleophile" evidence="5">
    <location>
        <position position="49"/>
    </location>
</feature>
<dbReference type="InterPro" id="IPR032819">
    <property type="entry name" value="TruB_C"/>
</dbReference>
<dbReference type="EMBL" id="QKZK01000004">
    <property type="protein sequence ID" value="PZX19501.1"/>
    <property type="molecule type" value="Genomic_DNA"/>
</dbReference>
<comment type="similarity">
    <text evidence="2 5">Belongs to the pseudouridine synthase TruB family. Type 1 subfamily.</text>
</comment>
<feature type="domain" description="Pseudouridine synthase II N-terminal" evidence="6">
    <location>
        <begin position="35"/>
        <end position="182"/>
    </location>
</feature>
<comment type="catalytic activity">
    <reaction evidence="1 5">
        <text>uridine(55) in tRNA = pseudouridine(55) in tRNA</text>
        <dbReference type="Rhea" id="RHEA:42532"/>
        <dbReference type="Rhea" id="RHEA-COMP:10101"/>
        <dbReference type="Rhea" id="RHEA-COMP:10102"/>
        <dbReference type="ChEBI" id="CHEBI:65314"/>
        <dbReference type="ChEBI" id="CHEBI:65315"/>
        <dbReference type="EC" id="5.4.99.25"/>
    </reaction>
</comment>
<dbReference type="HAMAP" id="MF_01080">
    <property type="entry name" value="TruB_bact"/>
    <property type="match status" value="1"/>
</dbReference>
<evidence type="ECO:0000256" key="3">
    <source>
        <dbReference type="ARBA" id="ARBA00022694"/>
    </source>
</evidence>
<dbReference type="InterPro" id="IPR020103">
    <property type="entry name" value="PsdUridine_synth_cat_dom_sf"/>
</dbReference>
<dbReference type="GO" id="GO:0160148">
    <property type="term" value="F:tRNA pseudouridine(55) synthase activity"/>
    <property type="evidence" value="ECO:0007669"/>
    <property type="project" value="UniProtKB-EC"/>
</dbReference>
<dbReference type="Pfam" id="PF01509">
    <property type="entry name" value="TruB_N"/>
    <property type="match status" value="1"/>
</dbReference>
<name>A0A2W7NGF9_9BACT</name>
<accession>A0A2W7NGF9</accession>
<evidence type="ECO:0000313" key="9">
    <source>
        <dbReference type="Proteomes" id="UP000249239"/>
    </source>
</evidence>